<keyword evidence="3" id="KW-1185">Reference proteome</keyword>
<evidence type="ECO:0000313" key="3">
    <source>
        <dbReference type="Proteomes" id="UP000077202"/>
    </source>
</evidence>
<dbReference type="Proteomes" id="UP000077202">
    <property type="component" value="Unassembled WGS sequence"/>
</dbReference>
<comment type="caution">
    <text evidence="2">The sequence shown here is derived from an EMBL/GenBank/DDBJ whole genome shotgun (WGS) entry which is preliminary data.</text>
</comment>
<protein>
    <submittedName>
        <fullName evidence="2">Uncharacterized protein</fullName>
    </submittedName>
</protein>
<feature type="region of interest" description="Disordered" evidence="1">
    <location>
        <begin position="25"/>
        <end position="66"/>
    </location>
</feature>
<gene>
    <name evidence="2" type="ORF">AXG93_3205s1140</name>
</gene>
<organism evidence="2 3">
    <name type="scientific">Marchantia polymorpha subsp. ruderalis</name>
    <dbReference type="NCBI Taxonomy" id="1480154"/>
    <lineage>
        <taxon>Eukaryota</taxon>
        <taxon>Viridiplantae</taxon>
        <taxon>Streptophyta</taxon>
        <taxon>Embryophyta</taxon>
        <taxon>Marchantiophyta</taxon>
        <taxon>Marchantiopsida</taxon>
        <taxon>Marchantiidae</taxon>
        <taxon>Marchantiales</taxon>
        <taxon>Marchantiaceae</taxon>
        <taxon>Marchantia</taxon>
    </lineage>
</organism>
<proteinExistence type="predicted"/>
<evidence type="ECO:0000256" key="1">
    <source>
        <dbReference type="SAM" id="MobiDB-lite"/>
    </source>
</evidence>
<dbReference type="EMBL" id="LVLJ01000349">
    <property type="protein sequence ID" value="OAE34706.1"/>
    <property type="molecule type" value="Genomic_DNA"/>
</dbReference>
<sequence>MSYRSAEVSSSKSFYRALMLSESDQDISGAREEDSDLTEGVGGDFERNGNGGNLKPRGGVESGKWTLGRGGVEAGKWRLGKGGVDVGKWRLGRGGVEAGKWKLGRGGIEVGMGRLGRGAAGMMVFHLK</sequence>
<accession>A0A176WQY3</accession>
<dbReference type="AlphaFoldDB" id="A0A176WQY3"/>
<name>A0A176WQY3_MARPO</name>
<reference evidence="2" key="1">
    <citation type="submission" date="2016-03" db="EMBL/GenBank/DDBJ databases">
        <title>Mechanisms controlling the formation of the plant cell surface in tip-growing cells are functionally conserved among land plants.</title>
        <authorList>
            <person name="Honkanen S."/>
            <person name="Jones V.A."/>
            <person name="Morieri G."/>
            <person name="Champion C."/>
            <person name="Hetherington A.J."/>
            <person name="Kelly S."/>
            <person name="Saint-Marcoux D."/>
            <person name="Proust H."/>
            <person name="Prescott H."/>
            <person name="Dolan L."/>
        </authorList>
    </citation>
    <scope>NUCLEOTIDE SEQUENCE [LARGE SCALE GENOMIC DNA]</scope>
    <source>
        <tissue evidence="2">Whole gametophyte</tissue>
    </source>
</reference>
<evidence type="ECO:0000313" key="2">
    <source>
        <dbReference type="EMBL" id="OAE34706.1"/>
    </source>
</evidence>